<evidence type="ECO:0000259" key="1">
    <source>
        <dbReference type="PROSITE" id="PS50943"/>
    </source>
</evidence>
<evidence type="ECO:0000313" key="2">
    <source>
        <dbReference type="EMBL" id="KAA6450513.1"/>
    </source>
</evidence>
<name>A0A5M8RTE7_9BACI</name>
<reference evidence="2 3" key="1">
    <citation type="submission" date="2018-08" db="EMBL/GenBank/DDBJ databases">
        <title>Bacillus phenotypic plasticity.</title>
        <authorList>
            <person name="Hurtado E."/>
        </authorList>
    </citation>
    <scope>NUCLEOTIDE SEQUENCE [LARGE SCALE GENOMIC DNA]</scope>
    <source>
        <strain evidence="2 3">427</strain>
    </source>
</reference>
<gene>
    <name evidence="2" type="ORF">DX927_06470</name>
</gene>
<protein>
    <submittedName>
        <fullName evidence="2">Helix-turn-helix domain-containing protein</fullName>
    </submittedName>
</protein>
<dbReference type="AlphaFoldDB" id="A0A5M8RTE7"/>
<dbReference type="Gene3D" id="1.10.260.40">
    <property type="entry name" value="lambda repressor-like DNA-binding domains"/>
    <property type="match status" value="1"/>
</dbReference>
<dbReference type="SMART" id="SM00530">
    <property type="entry name" value="HTH_XRE"/>
    <property type="match status" value="1"/>
</dbReference>
<organism evidence="2 3">
    <name type="scientific">Bacillus swezeyi</name>
    <dbReference type="NCBI Taxonomy" id="1925020"/>
    <lineage>
        <taxon>Bacteria</taxon>
        <taxon>Bacillati</taxon>
        <taxon>Bacillota</taxon>
        <taxon>Bacilli</taxon>
        <taxon>Bacillales</taxon>
        <taxon>Bacillaceae</taxon>
        <taxon>Bacillus</taxon>
    </lineage>
</organism>
<dbReference type="RefSeq" id="WP_096748297.1">
    <property type="nucleotide sequence ID" value="NZ_QSND01000002.1"/>
</dbReference>
<dbReference type="Proteomes" id="UP000324326">
    <property type="component" value="Unassembled WGS sequence"/>
</dbReference>
<feature type="domain" description="HTH cro/C1-type" evidence="1">
    <location>
        <begin position="8"/>
        <end position="62"/>
    </location>
</feature>
<dbReference type="GO" id="GO:0003677">
    <property type="term" value="F:DNA binding"/>
    <property type="evidence" value="ECO:0007669"/>
    <property type="project" value="InterPro"/>
</dbReference>
<comment type="caution">
    <text evidence="2">The sequence shown here is derived from an EMBL/GenBank/DDBJ whole genome shotgun (WGS) entry which is preliminary data.</text>
</comment>
<sequence>MELTGDQVLKIRRIYRLSQKDVADLTGVSEAFICMIENGKRKITPKVSRRLINKLSLNPEKVISLLEFYAQTEVVK</sequence>
<dbReference type="SUPFAM" id="SSF47413">
    <property type="entry name" value="lambda repressor-like DNA-binding domains"/>
    <property type="match status" value="1"/>
</dbReference>
<dbReference type="InterPro" id="IPR001387">
    <property type="entry name" value="Cro/C1-type_HTH"/>
</dbReference>
<dbReference type="Pfam" id="PF01381">
    <property type="entry name" value="HTH_3"/>
    <property type="match status" value="1"/>
</dbReference>
<evidence type="ECO:0000313" key="3">
    <source>
        <dbReference type="Proteomes" id="UP000324326"/>
    </source>
</evidence>
<accession>A0A5M8RTE7</accession>
<proteinExistence type="predicted"/>
<dbReference type="InterPro" id="IPR010982">
    <property type="entry name" value="Lambda_DNA-bd_dom_sf"/>
</dbReference>
<dbReference type="EMBL" id="QSND01000002">
    <property type="protein sequence ID" value="KAA6450513.1"/>
    <property type="molecule type" value="Genomic_DNA"/>
</dbReference>
<dbReference type="CDD" id="cd00093">
    <property type="entry name" value="HTH_XRE"/>
    <property type="match status" value="1"/>
</dbReference>
<dbReference type="PROSITE" id="PS50943">
    <property type="entry name" value="HTH_CROC1"/>
    <property type="match status" value="1"/>
</dbReference>